<protein>
    <recommendedName>
        <fullName evidence="2">DUF1206 domain-containing protein</fullName>
    </recommendedName>
</protein>
<dbReference type="Pfam" id="PF06724">
    <property type="entry name" value="DUF1206"/>
    <property type="match status" value="3"/>
</dbReference>
<feature type="domain" description="DUF1206" evidence="2">
    <location>
        <begin position="97"/>
        <end position="166"/>
    </location>
</feature>
<accession>A0A327KP77</accession>
<dbReference type="InterPro" id="IPR009597">
    <property type="entry name" value="DUF1206"/>
</dbReference>
<feature type="domain" description="DUF1206" evidence="2">
    <location>
        <begin position="12"/>
        <end position="78"/>
    </location>
</feature>
<reference evidence="3 4" key="1">
    <citation type="submission" date="2017-07" db="EMBL/GenBank/DDBJ databases">
        <title>Draft Genome Sequences of Select Purple Nonsulfur Bacteria.</title>
        <authorList>
            <person name="Lasarre B."/>
            <person name="Mckinlay J.B."/>
        </authorList>
    </citation>
    <scope>NUCLEOTIDE SEQUENCE [LARGE SCALE GENOMIC DNA]</scope>
    <source>
        <strain evidence="3 4">DSM 11907</strain>
    </source>
</reference>
<feature type="transmembrane region" description="Helical" evidence="1">
    <location>
        <begin position="232"/>
        <end position="254"/>
    </location>
</feature>
<gene>
    <name evidence="3" type="ORF">CH338_07055</name>
</gene>
<evidence type="ECO:0000313" key="4">
    <source>
        <dbReference type="Proteomes" id="UP000248863"/>
    </source>
</evidence>
<keyword evidence="1" id="KW-1133">Transmembrane helix</keyword>
<comment type="caution">
    <text evidence="3">The sequence shown here is derived from an EMBL/GenBank/DDBJ whole genome shotgun (WGS) entry which is preliminary data.</text>
</comment>
<dbReference type="RefSeq" id="WP_111356425.1">
    <property type="nucleotide sequence ID" value="NZ_NHSK01000074.1"/>
</dbReference>
<name>A0A327KP77_9BRAD</name>
<feature type="transmembrane region" description="Helical" evidence="1">
    <location>
        <begin position="12"/>
        <end position="34"/>
    </location>
</feature>
<dbReference type="OrthoDB" id="5702018at2"/>
<dbReference type="Proteomes" id="UP000248863">
    <property type="component" value="Unassembled WGS sequence"/>
</dbReference>
<keyword evidence="1" id="KW-0472">Membrane</keyword>
<organism evidence="3 4">
    <name type="scientific">Rhodoplanes elegans</name>
    <dbReference type="NCBI Taxonomy" id="29408"/>
    <lineage>
        <taxon>Bacteria</taxon>
        <taxon>Pseudomonadati</taxon>
        <taxon>Pseudomonadota</taxon>
        <taxon>Alphaproteobacteria</taxon>
        <taxon>Hyphomicrobiales</taxon>
        <taxon>Nitrobacteraceae</taxon>
        <taxon>Rhodoplanes</taxon>
    </lineage>
</organism>
<evidence type="ECO:0000256" key="1">
    <source>
        <dbReference type="SAM" id="Phobius"/>
    </source>
</evidence>
<keyword evidence="1" id="KW-0812">Transmembrane</keyword>
<feature type="domain" description="DUF1206" evidence="2">
    <location>
        <begin position="189"/>
        <end position="258"/>
    </location>
</feature>
<sequence>MQANTVERLARLGYAARGIVHLLVGGLAVLAALGRGGATTGSKGALQTLLEQPLGTVWLGLVAAGLLCFAAWRVLQSVLDADHLGRDRKALLKRGTYGISAVLNGALALATLGWAFGYAAGSGDGEASARDWTASVLSVPAGQWLLGIVGLGIAAGGLVFVARAWKGGVTEGLACDGDAARWVEPLGRAGFAARGVVFGLIGAFLVVAAVTANAREARGLAGALRTLQDQPYGWILLGATALGLFAFGLFQFAVARYRRIDTGAAGHVTNRIERGARRAVGTIGG</sequence>
<keyword evidence="4" id="KW-1185">Reference proteome</keyword>
<evidence type="ECO:0000259" key="2">
    <source>
        <dbReference type="Pfam" id="PF06724"/>
    </source>
</evidence>
<dbReference type="AlphaFoldDB" id="A0A327KP77"/>
<dbReference type="EMBL" id="NPEU01000048">
    <property type="protein sequence ID" value="RAI40171.1"/>
    <property type="molecule type" value="Genomic_DNA"/>
</dbReference>
<feature type="transmembrane region" description="Helical" evidence="1">
    <location>
        <begin position="191"/>
        <end position="212"/>
    </location>
</feature>
<feature type="transmembrane region" description="Helical" evidence="1">
    <location>
        <begin position="54"/>
        <end position="75"/>
    </location>
</feature>
<feature type="transmembrane region" description="Helical" evidence="1">
    <location>
        <begin position="96"/>
        <end position="121"/>
    </location>
</feature>
<evidence type="ECO:0000313" key="3">
    <source>
        <dbReference type="EMBL" id="RAI40171.1"/>
    </source>
</evidence>
<proteinExistence type="predicted"/>
<feature type="transmembrane region" description="Helical" evidence="1">
    <location>
        <begin position="141"/>
        <end position="162"/>
    </location>
</feature>